<sequence>MKKIMVFGLAVALLGGVAGCSDTSDTANSSSSTSQTISQTKQTQASSKGQISFKVTVEEAIKTYQETYPDSDITSIELETSFGKYSYKIEGVDDEREYEVQVNANTKEVSKDSAENLDSEDKAGVKRNADKLDLENLLSVERAAEIAAKKAGGGKAEEWQLGKELGTTYWEVKVVDGHKETDVKLDAKSGEVLETEIDD</sequence>
<dbReference type="InterPro" id="IPR025711">
    <property type="entry name" value="PepSY"/>
</dbReference>
<evidence type="ECO:0000256" key="1">
    <source>
        <dbReference type="SAM" id="MobiDB-lite"/>
    </source>
</evidence>
<dbReference type="EMBL" id="JARQAI010000008">
    <property type="protein sequence ID" value="MDT2736937.1"/>
    <property type="molecule type" value="Genomic_DNA"/>
</dbReference>
<gene>
    <name evidence="4" type="ORF">P7H00_07335</name>
</gene>
<evidence type="ECO:0000256" key="2">
    <source>
        <dbReference type="SAM" id="SignalP"/>
    </source>
</evidence>
<evidence type="ECO:0000313" key="5">
    <source>
        <dbReference type="Proteomes" id="UP001180842"/>
    </source>
</evidence>
<feature type="signal peptide" evidence="2">
    <location>
        <begin position="1"/>
        <end position="20"/>
    </location>
</feature>
<keyword evidence="2" id="KW-0732">Signal</keyword>
<dbReference type="AlphaFoldDB" id="A0AAE4L6F7"/>
<dbReference type="PROSITE" id="PS51257">
    <property type="entry name" value="PROKAR_LIPOPROTEIN"/>
    <property type="match status" value="1"/>
</dbReference>
<name>A0AAE4L6F7_9ENTE</name>
<feature type="chain" id="PRO_5042201333" evidence="2">
    <location>
        <begin position="21"/>
        <end position="199"/>
    </location>
</feature>
<reference evidence="4" key="1">
    <citation type="submission" date="2023-03" db="EMBL/GenBank/DDBJ databases">
        <authorList>
            <person name="Shen W."/>
            <person name="Cai J."/>
        </authorList>
    </citation>
    <scope>NUCLEOTIDE SEQUENCE</scope>
    <source>
        <strain evidence="4">P69-2</strain>
    </source>
</reference>
<evidence type="ECO:0000313" key="4">
    <source>
        <dbReference type="EMBL" id="MDT2736937.1"/>
    </source>
</evidence>
<comment type="caution">
    <text evidence="4">The sequence shown here is derived from an EMBL/GenBank/DDBJ whole genome shotgun (WGS) entry which is preliminary data.</text>
</comment>
<organism evidence="4 5">
    <name type="scientific">Enterococcus pseudoavium</name>
    <dbReference type="NCBI Taxonomy" id="44007"/>
    <lineage>
        <taxon>Bacteria</taxon>
        <taxon>Bacillati</taxon>
        <taxon>Bacillota</taxon>
        <taxon>Bacilli</taxon>
        <taxon>Lactobacillales</taxon>
        <taxon>Enterococcaceae</taxon>
        <taxon>Enterococcus</taxon>
    </lineage>
</organism>
<feature type="domain" description="PepSY" evidence="3">
    <location>
        <begin position="54"/>
        <end position="110"/>
    </location>
</feature>
<dbReference type="Pfam" id="PF03413">
    <property type="entry name" value="PepSY"/>
    <property type="match status" value="2"/>
</dbReference>
<dbReference type="Proteomes" id="UP001180842">
    <property type="component" value="Unassembled WGS sequence"/>
</dbReference>
<feature type="region of interest" description="Disordered" evidence="1">
    <location>
        <begin position="23"/>
        <end position="50"/>
    </location>
</feature>
<dbReference type="Gene3D" id="3.10.450.40">
    <property type="match status" value="2"/>
</dbReference>
<evidence type="ECO:0000259" key="3">
    <source>
        <dbReference type="Pfam" id="PF03413"/>
    </source>
</evidence>
<protein>
    <submittedName>
        <fullName evidence="4">PepSY domain-containing protein</fullName>
    </submittedName>
</protein>
<proteinExistence type="predicted"/>
<accession>A0AAE4L6F7</accession>
<feature type="domain" description="PepSY" evidence="3">
    <location>
        <begin position="138"/>
        <end position="196"/>
    </location>
</feature>
<feature type="compositionally biased region" description="Low complexity" evidence="1">
    <location>
        <begin position="23"/>
        <end position="48"/>
    </location>
</feature>
<dbReference type="RefSeq" id="WP_311796966.1">
    <property type="nucleotide sequence ID" value="NZ_JARQAI010000008.1"/>
</dbReference>